<feature type="compositionally biased region" description="Low complexity" evidence="1">
    <location>
        <begin position="34"/>
        <end position="46"/>
    </location>
</feature>
<evidence type="ECO:0000256" key="1">
    <source>
        <dbReference type="SAM" id="MobiDB-lite"/>
    </source>
</evidence>
<reference evidence="4" key="2">
    <citation type="submission" date="2020-04" db="EMBL/GenBank/DDBJ databases">
        <authorList>
            <consortium name="NCBI Genome Project"/>
        </authorList>
    </citation>
    <scope>NUCLEOTIDE SEQUENCE</scope>
    <source>
        <strain evidence="4">CBS 304.34</strain>
    </source>
</reference>
<evidence type="ECO:0000313" key="3">
    <source>
        <dbReference type="Proteomes" id="UP000504636"/>
    </source>
</evidence>
<proteinExistence type="predicted"/>
<dbReference type="OrthoDB" id="10604020at2759"/>
<evidence type="ECO:0008006" key="5">
    <source>
        <dbReference type="Google" id="ProtNLM"/>
    </source>
</evidence>
<protein>
    <recommendedName>
        <fullName evidence="5">F-box domain-containing protein</fullName>
    </recommendedName>
</protein>
<dbReference type="AlphaFoldDB" id="A0A6A6ZAX7"/>
<sequence>MAQLPSNGAPTSAPKPPDLRTRPFRTIPPHPPRRSNSPPRNTSNNNDRIFVVNMLEKSTTVVFNERIPRPAARGYRSRPPGPFMNAVQQQAPTAHTYSQMIHLRTHLMAIHTYVRRPWLLNCPAELIDLVAKFLSRNDFLSFRTACKDVHQKTLYHLNNSHLLEKKVAMTTNSRAGLASLIELAHYPDFASRIRKVTIHIETSTFVWGTALAPLCDLYGDRKHGYWTQHFNHPRLELEQRSVDLTLLLICLRLLPALDTFEITDLPYDWTLKASSKDDSSAPKESRSITAPHFGRVVPVLTANFCTMCSRAIPDPAGEQCHHFTMMLGALASLACSQAEFYWTTGHYGLPLSSAESLIRGLQGQTFPFPVRAHISGLRVTPFVNTFCSYRLNSLTLQTLAMTGTDLENLLDRYTPSLQRHRLKDCKVLADVCIHAPTTTVGVETLAAVVFGDEISESELKAYHDRDIHGFKRWVEDGRASPEQERSRDLVGWRLEGENVEAGLRSMMQNVRLLLT</sequence>
<gene>
    <name evidence="2 4" type="ORF">BDZ99DRAFT_470925</name>
</gene>
<evidence type="ECO:0000313" key="2">
    <source>
        <dbReference type="EMBL" id="KAF2817998.1"/>
    </source>
</evidence>
<accession>A0A6A6ZAX7</accession>
<name>A0A6A6ZAX7_9PEZI</name>
<dbReference type="EMBL" id="MU003692">
    <property type="protein sequence ID" value="KAF2817998.1"/>
    <property type="molecule type" value="Genomic_DNA"/>
</dbReference>
<feature type="region of interest" description="Disordered" evidence="1">
    <location>
        <begin position="1"/>
        <end position="47"/>
    </location>
</feature>
<dbReference type="RefSeq" id="XP_033584962.1">
    <property type="nucleotide sequence ID" value="XM_033721694.1"/>
</dbReference>
<reference evidence="2 4" key="1">
    <citation type="journal article" date="2020" name="Stud. Mycol.">
        <title>101 Dothideomycetes genomes: a test case for predicting lifestyles and emergence of pathogens.</title>
        <authorList>
            <person name="Haridas S."/>
            <person name="Albert R."/>
            <person name="Binder M."/>
            <person name="Bloem J."/>
            <person name="Labutti K."/>
            <person name="Salamov A."/>
            <person name="Andreopoulos B."/>
            <person name="Baker S."/>
            <person name="Barry K."/>
            <person name="Bills G."/>
            <person name="Bluhm B."/>
            <person name="Cannon C."/>
            <person name="Castanera R."/>
            <person name="Culley D."/>
            <person name="Daum C."/>
            <person name="Ezra D."/>
            <person name="Gonzalez J."/>
            <person name="Henrissat B."/>
            <person name="Kuo A."/>
            <person name="Liang C."/>
            <person name="Lipzen A."/>
            <person name="Lutzoni F."/>
            <person name="Magnuson J."/>
            <person name="Mondo S."/>
            <person name="Nolan M."/>
            <person name="Ohm R."/>
            <person name="Pangilinan J."/>
            <person name="Park H.-J."/>
            <person name="Ramirez L."/>
            <person name="Alfaro M."/>
            <person name="Sun H."/>
            <person name="Tritt A."/>
            <person name="Yoshinaga Y."/>
            <person name="Zwiers L.-H."/>
            <person name="Turgeon B."/>
            <person name="Goodwin S."/>
            <person name="Spatafora J."/>
            <person name="Crous P."/>
            <person name="Grigoriev I."/>
        </authorList>
    </citation>
    <scope>NUCLEOTIDE SEQUENCE</scope>
    <source>
        <strain evidence="2 4">CBS 304.34</strain>
    </source>
</reference>
<evidence type="ECO:0000313" key="4">
    <source>
        <dbReference type="RefSeq" id="XP_033584962.1"/>
    </source>
</evidence>
<dbReference type="Proteomes" id="UP000504636">
    <property type="component" value="Unplaced"/>
</dbReference>
<reference evidence="4" key="3">
    <citation type="submission" date="2025-04" db="UniProtKB">
        <authorList>
            <consortium name="RefSeq"/>
        </authorList>
    </citation>
    <scope>IDENTIFICATION</scope>
    <source>
        <strain evidence="4">CBS 304.34</strain>
    </source>
</reference>
<organism evidence="2">
    <name type="scientific">Mytilinidion resinicola</name>
    <dbReference type="NCBI Taxonomy" id="574789"/>
    <lineage>
        <taxon>Eukaryota</taxon>
        <taxon>Fungi</taxon>
        <taxon>Dikarya</taxon>
        <taxon>Ascomycota</taxon>
        <taxon>Pezizomycotina</taxon>
        <taxon>Dothideomycetes</taxon>
        <taxon>Pleosporomycetidae</taxon>
        <taxon>Mytilinidiales</taxon>
        <taxon>Mytilinidiaceae</taxon>
        <taxon>Mytilinidion</taxon>
    </lineage>
</organism>
<feature type="compositionally biased region" description="Polar residues" evidence="1">
    <location>
        <begin position="1"/>
        <end position="10"/>
    </location>
</feature>
<dbReference type="GeneID" id="54462587"/>
<keyword evidence="3" id="KW-1185">Reference proteome</keyword>